<dbReference type="AlphaFoldDB" id="A0A286QT26"/>
<keyword evidence="6 10" id="KW-1133">Transmembrane helix</keyword>
<geneLocation type="mitochondrion" evidence="12"/>
<feature type="transmembrane region" description="Helical" evidence="10">
    <location>
        <begin position="193"/>
        <end position="211"/>
    </location>
</feature>
<feature type="domain" description="Heme-copper oxidase subunit III family profile" evidence="11">
    <location>
        <begin position="36"/>
        <end position="295"/>
    </location>
</feature>
<dbReference type="GeneID" id="33942370"/>
<dbReference type="InterPro" id="IPR013833">
    <property type="entry name" value="Cyt_c_oxidase_su3_a-hlx"/>
</dbReference>
<comment type="catalytic activity">
    <reaction evidence="8">
        <text>4 Fe(II)-[cytochrome c] + O2 + 8 H(+)(in) = 4 Fe(III)-[cytochrome c] + 2 H2O + 4 H(+)(out)</text>
        <dbReference type="Rhea" id="RHEA:11436"/>
        <dbReference type="Rhea" id="RHEA-COMP:10350"/>
        <dbReference type="Rhea" id="RHEA-COMP:14399"/>
        <dbReference type="ChEBI" id="CHEBI:15377"/>
        <dbReference type="ChEBI" id="CHEBI:15378"/>
        <dbReference type="ChEBI" id="CHEBI:15379"/>
        <dbReference type="ChEBI" id="CHEBI:29033"/>
        <dbReference type="ChEBI" id="CHEBI:29034"/>
        <dbReference type="EC" id="7.1.1.9"/>
    </reaction>
    <physiologicalReaction direction="left-to-right" evidence="8">
        <dbReference type="Rhea" id="RHEA:11437"/>
    </physiologicalReaction>
</comment>
<comment type="similarity">
    <text evidence="2 9">Belongs to the cytochrome c oxidase subunit 3 family.</text>
</comment>
<name>A0A286QT26_9PEZI</name>
<evidence type="ECO:0000256" key="10">
    <source>
        <dbReference type="SAM" id="Phobius"/>
    </source>
</evidence>
<feature type="transmembrane region" description="Helical" evidence="10">
    <location>
        <begin position="70"/>
        <end position="92"/>
    </location>
</feature>
<dbReference type="GO" id="GO:0006123">
    <property type="term" value="P:mitochondrial electron transport, cytochrome c to oxygen"/>
    <property type="evidence" value="ECO:0007669"/>
    <property type="project" value="TreeGrafter"/>
</dbReference>
<dbReference type="PROSITE" id="PS50253">
    <property type="entry name" value="COX3"/>
    <property type="match status" value="1"/>
</dbReference>
<dbReference type="FunFam" id="1.20.120.80:FF:000002">
    <property type="entry name" value="Cytochrome c oxidase subunit 3"/>
    <property type="match status" value="1"/>
</dbReference>
<dbReference type="SUPFAM" id="SSF81452">
    <property type="entry name" value="Cytochrome c oxidase subunit III-like"/>
    <property type="match status" value="1"/>
</dbReference>
<dbReference type="GO" id="GO:0004129">
    <property type="term" value="F:cytochrome-c oxidase activity"/>
    <property type="evidence" value="ECO:0007669"/>
    <property type="project" value="UniProtKB-EC"/>
</dbReference>
<dbReference type="Pfam" id="PF00510">
    <property type="entry name" value="COX3"/>
    <property type="match status" value="1"/>
</dbReference>
<evidence type="ECO:0000259" key="11">
    <source>
        <dbReference type="PROSITE" id="PS50253"/>
    </source>
</evidence>
<evidence type="ECO:0000256" key="2">
    <source>
        <dbReference type="ARBA" id="ARBA00010581"/>
    </source>
</evidence>
<evidence type="ECO:0000256" key="5">
    <source>
        <dbReference type="ARBA" id="ARBA00022967"/>
    </source>
</evidence>
<keyword evidence="4 9" id="KW-0812">Transmembrane</keyword>
<evidence type="ECO:0000256" key="9">
    <source>
        <dbReference type="RuleBase" id="RU003375"/>
    </source>
</evidence>
<evidence type="ECO:0000256" key="3">
    <source>
        <dbReference type="ARBA" id="ARBA00015944"/>
    </source>
</evidence>
<dbReference type="PANTHER" id="PTHR11403:SF7">
    <property type="entry name" value="CYTOCHROME C OXIDASE SUBUNIT 3"/>
    <property type="match status" value="1"/>
</dbReference>
<dbReference type="Gene3D" id="1.10.287.70">
    <property type="match status" value="1"/>
</dbReference>
<keyword evidence="5" id="KW-1278">Translocase</keyword>
<keyword evidence="7 10" id="KW-0472">Membrane</keyword>
<dbReference type="PANTHER" id="PTHR11403">
    <property type="entry name" value="CYTOCHROME C OXIDASE SUBUNIT III"/>
    <property type="match status" value="1"/>
</dbReference>
<dbReference type="Gene3D" id="1.20.120.80">
    <property type="entry name" value="Cytochrome c oxidase, subunit III, four-helix bundle"/>
    <property type="match status" value="1"/>
</dbReference>
<feature type="transmembrane region" description="Helical" evidence="10">
    <location>
        <begin position="163"/>
        <end position="181"/>
    </location>
</feature>
<keyword evidence="9 12" id="KW-0496">Mitochondrion</keyword>
<feature type="transmembrane region" description="Helical" evidence="10">
    <location>
        <begin position="274"/>
        <end position="293"/>
    </location>
</feature>
<dbReference type="GO" id="GO:0005743">
    <property type="term" value="C:mitochondrial inner membrane"/>
    <property type="evidence" value="ECO:0007669"/>
    <property type="project" value="UniProtKB-SubCell"/>
</dbReference>
<reference evidence="12" key="1">
    <citation type="submission" date="2016-12" db="EMBL/GenBank/DDBJ databases">
        <title>The complete mitochondrial genome of the lichenized fungus Opegrapha vulgata.</title>
        <authorList>
            <person name="Huckels G."/>
            <person name="Keepers K.G."/>
            <person name="Pogoda C.S."/>
            <person name="Tripp E.A."/>
            <person name="Lendemer J.C."/>
            <person name="Kane N.C."/>
        </authorList>
    </citation>
    <scope>NUCLEOTIDE SEQUENCE</scope>
</reference>
<comment type="subcellular location">
    <subcellularLocation>
        <location evidence="1">Mitochondrion inner membrane</location>
        <topology evidence="1">Multi-pass membrane protein</topology>
    </subcellularLocation>
</comment>
<dbReference type="InterPro" id="IPR033945">
    <property type="entry name" value="Cyt_c_oxase_su3_dom"/>
</dbReference>
<dbReference type="EMBL" id="KY315997">
    <property type="protein sequence ID" value="ASB29431.1"/>
    <property type="molecule type" value="Genomic_DNA"/>
</dbReference>
<feature type="transmembrane region" description="Helical" evidence="10">
    <location>
        <begin position="231"/>
        <end position="254"/>
    </location>
</feature>
<sequence length="295" mass="33293">MIVGFIFLYKKNKKNKKFIKVRLENSIDNFTRSNFQAHPFHLVSPSPWPLNTCISLFALTTTGVLTMHSFWFANNFLFVAITCLILCMSFWFRDITSEGTYLGNHTGAVQKGLNLGVALFIVSEALFFLAIFWAYFHSSLNPTVELGAQWPPTGVEAVNPFELPIINTIILLSSGFTVTYAHHCLIQGNRVGALNGLLFTVILAFVFTSFQGVEYSVSFFEMGDSTFGSCFYFGTGFHGLHVMIGGAMIAVGLWRMLAYHSTENHHLGLESGILYWHFVDVVWIFLFISMYYWGS</sequence>
<evidence type="ECO:0000313" key="12">
    <source>
        <dbReference type="EMBL" id="ASB29431.1"/>
    </source>
</evidence>
<dbReference type="InterPro" id="IPR000298">
    <property type="entry name" value="Cyt_c_oxidase-like_su3"/>
</dbReference>
<evidence type="ECO:0000256" key="7">
    <source>
        <dbReference type="ARBA" id="ARBA00023136"/>
    </source>
</evidence>
<gene>
    <name evidence="12" type="primary">cox3</name>
</gene>
<evidence type="ECO:0000256" key="6">
    <source>
        <dbReference type="ARBA" id="ARBA00022989"/>
    </source>
</evidence>
<dbReference type="CDD" id="cd01665">
    <property type="entry name" value="Cyt_c_Oxidase_III"/>
    <property type="match status" value="1"/>
</dbReference>
<dbReference type="InterPro" id="IPR024791">
    <property type="entry name" value="Cyt_c/ubiquinol_Oxase_su3"/>
</dbReference>
<evidence type="ECO:0000256" key="1">
    <source>
        <dbReference type="ARBA" id="ARBA00004448"/>
    </source>
</evidence>
<dbReference type="GO" id="GO:0045277">
    <property type="term" value="C:respiratory chain complex IV"/>
    <property type="evidence" value="ECO:0007669"/>
    <property type="project" value="UniProtKB-ARBA"/>
</dbReference>
<dbReference type="RefSeq" id="YP_009424487.1">
    <property type="nucleotide sequence ID" value="NC_035825.1"/>
</dbReference>
<accession>A0A286QT26</accession>
<dbReference type="InterPro" id="IPR035973">
    <property type="entry name" value="Cyt_c_oxidase_su3-like_sf"/>
</dbReference>
<dbReference type="FunFam" id="1.10.287.70:FF:000082">
    <property type="entry name" value="Cytochrome c oxidase subunit 3"/>
    <property type="match status" value="1"/>
</dbReference>
<evidence type="ECO:0000256" key="4">
    <source>
        <dbReference type="ARBA" id="ARBA00022692"/>
    </source>
</evidence>
<protein>
    <recommendedName>
        <fullName evidence="3 9">Cytochrome c oxidase subunit 3</fullName>
    </recommendedName>
</protein>
<comment type="function">
    <text evidence="9">Component of the cytochrome c oxidase, the last enzyme in the mitochondrial electron transport chain which drives oxidative phosphorylation. The respiratory chain contains 3 multisubunit complexes succinate dehydrogenase (complex II, CII), ubiquinol-cytochrome c oxidoreductase (cytochrome b-c1 complex, complex III, CIII) and cytochrome c oxidase (complex IV, CIV), that cooperate to transfer electrons derived from NADH and succinate to molecular oxygen, creating an electrochemical gradient over the inner membrane that drives transmembrane transport and the ATP synthase. Cytochrome c oxidase is the component of the respiratory chain that catalyzes the reduction of oxygen to water. Electrons originating from reduced cytochrome c in the intermembrane space (IMS) are transferred via the dinuclear copper A center (CU(A)) of subunit 2 and heme A of subunit 1 to the active site in subunit 1, a binuclear center (BNC) formed by heme A3 and copper B (CU(B)). The BNC reduces molecular oxygen to 2 water molecules using 4 electrons from cytochrome c in the IMS and 4 protons from the mitochondrial matrix.</text>
</comment>
<evidence type="ECO:0000256" key="8">
    <source>
        <dbReference type="ARBA" id="ARBA00049512"/>
    </source>
</evidence>
<organism evidence="12">
    <name type="scientific">Opegrapha vulgata</name>
    <dbReference type="NCBI Taxonomy" id="543791"/>
    <lineage>
        <taxon>Eukaryota</taxon>
        <taxon>Fungi</taxon>
        <taxon>Dikarya</taxon>
        <taxon>Ascomycota</taxon>
        <taxon>Pezizomycotina</taxon>
        <taxon>Arthoniomycetes</taxon>
        <taxon>Arthoniales</taxon>
        <taxon>Opegraphaceae</taxon>
        <taxon>Opegrapha</taxon>
    </lineage>
</organism>
<proteinExistence type="inferred from homology"/>
<feature type="transmembrane region" description="Helical" evidence="10">
    <location>
        <begin position="113"/>
        <end position="136"/>
    </location>
</feature>